<dbReference type="Proteomes" id="UP000266292">
    <property type="component" value="Chromosome"/>
</dbReference>
<protein>
    <submittedName>
        <fullName evidence="7">Sterol desaturase</fullName>
    </submittedName>
</protein>
<keyword evidence="3 5" id="KW-1133">Transmembrane helix</keyword>
<feature type="transmembrane region" description="Helical" evidence="5">
    <location>
        <begin position="52"/>
        <end position="73"/>
    </location>
</feature>
<evidence type="ECO:0000259" key="6">
    <source>
        <dbReference type="Pfam" id="PF04116"/>
    </source>
</evidence>
<evidence type="ECO:0000256" key="1">
    <source>
        <dbReference type="ARBA" id="ARBA00004370"/>
    </source>
</evidence>
<dbReference type="OrthoDB" id="9770329at2"/>
<evidence type="ECO:0000256" key="5">
    <source>
        <dbReference type="SAM" id="Phobius"/>
    </source>
</evidence>
<dbReference type="AlphaFoldDB" id="A0A1X9YV56"/>
<gene>
    <name evidence="7" type="ORF">CA264_15625</name>
</gene>
<feature type="transmembrane region" description="Helical" evidence="5">
    <location>
        <begin position="140"/>
        <end position="164"/>
    </location>
</feature>
<evidence type="ECO:0000313" key="7">
    <source>
        <dbReference type="EMBL" id="ARS36733.1"/>
    </source>
</evidence>
<comment type="subcellular location">
    <subcellularLocation>
        <location evidence="1">Membrane</location>
    </subcellularLocation>
</comment>
<dbReference type="STRING" id="709015.GCA_000472485_03154"/>
<evidence type="ECO:0000256" key="2">
    <source>
        <dbReference type="ARBA" id="ARBA00022692"/>
    </source>
</evidence>
<dbReference type="GO" id="GO:0008610">
    <property type="term" value="P:lipid biosynthetic process"/>
    <property type="evidence" value="ECO:0007669"/>
    <property type="project" value="InterPro"/>
</dbReference>
<evidence type="ECO:0000256" key="3">
    <source>
        <dbReference type="ARBA" id="ARBA00022989"/>
    </source>
</evidence>
<feature type="domain" description="Fatty acid hydroxylase" evidence="6">
    <location>
        <begin position="100"/>
        <end position="235"/>
    </location>
</feature>
<dbReference type="EMBL" id="CP021235">
    <property type="protein sequence ID" value="ARS36733.1"/>
    <property type="molecule type" value="Genomic_DNA"/>
</dbReference>
<dbReference type="InterPro" id="IPR050307">
    <property type="entry name" value="Sterol_Desaturase_Related"/>
</dbReference>
<dbReference type="GO" id="GO:0016491">
    <property type="term" value="F:oxidoreductase activity"/>
    <property type="evidence" value="ECO:0007669"/>
    <property type="project" value="InterPro"/>
</dbReference>
<dbReference type="RefSeq" id="WP_025608334.1">
    <property type="nucleotide sequence ID" value="NZ_CP021235.1"/>
</dbReference>
<dbReference type="Pfam" id="PF04116">
    <property type="entry name" value="FA_hydroxylase"/>
    <property type="match status" value="1"/>
</dbReference>
<keyword evidence="8" id="KW-1185">Reference proteome</keyword>
<evidence type="ECO:0000313" key="8">
    <source>
        <dbReference type="Proteomes" id="UP000266292"/>
    </source>
</evidence>
<feature type="transmembrane region" description="Helical" evidence="5">
    <location>
        <begin position="170"/>
        <end position="189"/>
    </location>
</feature>
<feature type="transmembrane region" description="Helical" evidence="5">
    <location>
        <begin position="93"/>
        <end position="113"/>
    </location>
</feature>
<dbReference type="GO" id="GO:0016020">
    <property type="term" value="C:membrane"/>
    <property type="evidence" value="ECO:0007669"/>
    <property type="project" value="UniProtKB-SubCell"/>
</dbReference>
<dbReference type="KEGG" id="pact:CA264_15625"/>
<name>A0A1X9YV56_9BACT</name>
<organism evidence="7 8">
    <name type="scientific">Pontibacter actiniarum</name>
    <dbReference type="NCBI Taxonomy" id="323450"/>
    <lineage>
        <taxon>Bacteria</taxon>
        <taxon>Pseudomonadati</taxon>
        <taxon>Bacteroidota</taxon>
        <taxon>Cytophagia</taxon>
        <taxon>Cytophagales</taxon>
        <taxon>Hymenobacteraceae</taxon>
        <taxon>Pontibacter</taxon>
    </lineage>
</organism>
<accession>A0A1X9YV56</accession>
<reference evidence="8" key="1">
    <citation type="submission" date="2017-05" db="EMBL/GenBank/DDBJ databases">
        <authorList>
            <person name="Ray J."/>
            <person name="Price M."/>
            <person name="Deutschbauer A."/>
        </authorList>
    </citation>
    <scope>NUCLEOTIDE SEQUENCE [LARGE SCALE GENOMIC DNA]</scope>
    <source>
        <strain evidence="8">DSM 19842</strain>
    </source>
</reference>
<sequence length="260" mass="30597">MAESNLFWWFYLLLALRYVVIAGLAFLVFYLLMPHRFLKRKIQALFPKQKDYVREVGYSFFTFLVFALVAVVISSEGVLPYTQIYRSASEYGWGYFVLSVALALLLHDTYFYWTHRMMHHPRLFRLFHLTHHKSTNPSPWAAFAFSPLEAVVEAGVIVFIVLLIPIHKYAILLFLLLMTVYNVYGHLGYEIYPAWLVNSRVGKWLNTSTNHNMHHKYFKGNYGLYFRFWDELLHTTHPNYDKTLAALVDPQPEEQAAQEV</sequence>
<dbReference type="GO" id="GO:0005506">
    <property type="term" value="F:iron ion binding"/>
    <property type="evidence" value="ECO:0007669"/>
    <property type="project" value="InterPro"/>
</dbReference>
<proteinExistence type="predicted"/>
<keyword evidence="2 5" id="KW-0812">Transmembrane</keyword>
<dbReference type="InterPro" id="IPR006694">
    <property type="entry name" value="Fatty_acid_hydroxylase"/>
</dbReference>
<feature type="transmembrane region" description="Helical" evidence="5">
    <location>
        <begin position="6"/>
        <end position="32"/>
    </location>
</feature>
<evidence type="ECO:0000256" key="4">
    <source>
        <dbReference type="ARBA" id="ARBA00023136"/>
    </source>
</evidence>
<keyword evidence="4 5" id="KW-0472">Membrane</keyword>
<dbReference type="PANTHER" id="PTHR11863">
    <property type="entry name" value="STEROL DESATURASE"/>
    <property type="match status" value="1"/>
</dbReference>